<keyword evidence="2" id="KW-1185">Reference proteome</keyword>
<sequence length="81" mass="8613">MKFFQSCSDCLEMREVNIVSVCGTVGCFEGDVFVCGVGDDVGEVRDAVVDGFGGDSVVIEVVCENTPVEVVFIKLPCGWLG</sequence>
<evidence type="ECO:0000313" key="2">
    <source>
        <dbReference type="Proteomes" id="UP000194236"/>
    </source>
</evidence>
<evidence type="ECO:0000313" key="1">
    <source>
        <dbReference type="EMBL" id="OTF71106.1"/>
    </source>
</evidence>
<dbReference type="EMBL" id="MUJZ01062551">
    <property type="protein sequence ID" value="OTF71106.1"/>
    <property type="molecule type" value="Genomic_DNA"/>
</dbReference>
<accession>A0A1Y3AUH2</accession>
<dbReference type="Proteomes" id="UP000194236">
    <property type="component" value="Unassembled WGS sequence"/>
</dbReference>
<dbReference type="AlphaFoldDB" id="A0A1Y3AUH2"/>
<dbReference type="PROSITE" id="PS51257">
    <property type="entry name" value="PROKAR_LIPOPROTEIN"/>
    <property type="match status" value="1"/>
</dbReference>
<organism evidence="1 2">
    <name type="scientific">Euroglyphus maynei</name>
    <name type="common">Mayne's house dust mite</name>
    <dbReference type="NCBI Taxonomy" id="6958"/>
    <lineage>
        <taxon>Eukaryota</taxon>
        <taxon>Metazoa</taxon>
        <taxon>Ecdysozoa</taxon>
        <taxon>Arthropoda</taxon>
        <taxon>Chelicerata</taxon>
        <taxon>Arachnida</taxon>
        <taxon>Acari</taxon>
        <taxon>Acariformes</taxon>
        <taxon>Sarcoptiformes</taxon>
        <taxon>Astigmata</taxon>
        <taxon>Psoroptidia</taxon>
        <taxon>Analgoidea</taxon>
        <taxon>Pyroglyphidae</taxon>
        <taxon>Pyroglyphinae</taxon>
        <taxon>Euroglyphus</taxon>
    </lineage>
</organism>
<reference evidence="1 2" key="1">
    <citation type="submission" date="2017-03" db="EMBL/GenBank/DDBJ databases">
        <title>Genome Survey of Euroglyphus maynei.</title>
        <authorList>
            <person name="Arlian L.G."/>
            <person name="Morgan M.S."/>
            <person name="Rider S.D."/>
        </authorList>
    </citation>
    <scope>NUCLEOTIDE SEQUENCE [LARGE SCALE GENOMIC DNA]</scope>
    <source>
        <strain evidence="1">Arlian Lab</strain>
        <tissue evidence="1">Whole body</tissue>
    </source>
</reference>
<name>A0A1Y3AUH2_EURMA</name>
<gene>
    <name evidence="1" type="ORF">BLA29_001347</name>
</gene>
<protein>
    <submittedName>
        <fullName evidence="1">Uncharacterized protein</fullName>
    </submittedName>
</protein>
<proteinExistence type="predicted"/>
<comment type="caution">
    <text evidence="1">The sequence shown here is derived from an EMBL/GenBank/DDBJ whole genome shotgun (WGS) entry which is preliminary data.</text>
</comment>